<protein>
    <submittedName>
        <fullName evidence="2">Uncharacterized protein</fullName>
    </submittedName>
</protein>
<dbReference type="Proteomes" id="UP000309038">
    <property type="component" value="Unassembled WGS sequence"/>
</dbReference>
<reference evidence="2 3" key="1">
    <citation type="submission" date="2019-02" db="EMBL/GenBank/DDBJ databases">
        <title>Genome sequencing of the rare red list fungi Phlebia centrifuga.</title>
        <authorList>
            <person name="Buettner E."/>
            <person name="Kellner H."/>
        </authorList>
    </citation>
    <scope>NUCLEOTIDE SEQUENCE [LARGE SCALE GENOMIC DNA]</scope>
    <source>
        <strain evidence="2 3">DSM 108282</strain>
    </source>
</reference>
<dbReference type="AlphaFoldDB" id="A0A4S4KL79"/>
<dbReference type="EMBL" id="SGPJ01000118">
    <property type="protein sequence ID" value="THG98457.1"/>
    <property type="molecule type" value="Genomic_DNA"/>
</dbReference>
<feature type="signal peptide" evidence="1">
    <location>
        <begin position="1"/>
        <end position="18"/>
    </location>
</feature>
<feature type="chain" id="PRO_5020779876" evidence="1">
    <location>
        <begin position="19"/>
        <end position="76"/>
    </location>
</feature>
<name>A0A4S4KL79_9APHY</name>
<organism evidence="2 3">
    <name type="scientific">Hermanssonia centrifuga</name>
    <dbReference type="NCBI Taxonomy" id="98765"/>
    <lineage>
        <taxon>Eukaryota</taxon>
        <taxon>Fungi</taxon>
        <taxon>Dikarya</taxon>
        <taxon>Basidiomycota</taxon>
        <taxon>Agaricomycotina</taxon>
        <taxon>Agaricomycetes</taxon>
        <taxon>Polyporales</taxon>
        <taxon>Meruliaceae</taxon>
        <taxon>Hermanssonia</taxon>
    </lineage>
</organism>
<keyword evidence="3" id="KW-1185">Reference proteome</keyword>
<proteinExistence type="predicted"/>
<gene>
    <name evidence="2" type="ORF">EW026_g3738</name>
</gene>
<sequence>MKLSAALPLLFLAAFAAAAPAPVAVAEPAIEERQGGGYYGTSGFKREAEYGSSEWKRIVEKRTPQDTGYHVSPWKS</sequence>
<evidence type="ECO:0000313" key="2">
    <source>
        <dbReference type="EMBL" id="THG98457.1"/>
    </source>
</evidence>
<accession>A0A4S4KL79</accession>
<keyword evidence="1" id="KW-0732">Signal</keyword>
<evidence type="ECO:0000313" key="3">
    <source>
        <dbReference type="Proteomes" id="UP000309038"/>
    </source>
</evidence>
<evidence type="ECO:0000256" key="1">
    <source>
        <dbReference type="SAM" id="SignalP"/>
    </source>
</evidence>
<comment type="caution">
    <text evidence="2">The sequence shown here is derived from an EMBL/GenBank/DDBJ whole genome shotgun (WGS) entry which is preliminary data.</text>
</comment>